<gene>
    <name evidence="2" type="ORF">N869_12525</name>
</gene>
<dbReference type="RefSeq" id="WP_035056580.1">
    <property type="nucleotide sequence ID" value="NZ_AXCZ01000004.1"/>
</dbReference>
<dbReference type="GO" id="GO:0032259">
    <property type="term" value="P:methylation"/>
    <property type="evidence" value="ECO:0007669"/>
    <property type="project" value="UniProtKB-KW"/>
</dbReference>
<keyword evidence="3" id="KW-1185">Reference proteome</keyword>
<dbReference type="AlphaFoldDB" id="A0A0A0C2H7"/>
<dbReference type="Pfam" id="PF13847">
    <property type="entry name" value="Methyltransf_31"/>
    <property type="match status" value="1"/>
</dbReference>
<reference evidence="2 3" key="1">
    <citation type="submission" date="2013-08" db="EMBL/GenBank/DDBJ databases">
        <title>Genome sequencing of Cellulomonas bogoriensis 69B4.</title>
        <authorList>
            <person name="Chen F."/>
            <person name="Li Y."/>
            <person name="Wang G."/>
        </authorList>
    </citation>
    <scope>NUCLEOTIDE SEQUENCE [LARGE SCALE GENOMIC DNA]</scope>
    <source>
        <strain evidence="2 3">69B4</strain>
    </source>
</reference>
<name>A0A0A0C2H7_9CELL</name>
<comment type="caution">
    <text evidence="2">The sequence shown here is derived from an EMBL/GenBank/DDBJ whole genome shotgun (WGS) entry which is preliminary data.</text>
</comment>
<feature type="domain" description="Methyltransferase" evidence="1">
    <location>
        <begin position="36"/>
        <end position="165"/>
    </location>
</feature>
<keyword evidence="2" id="KW-0808">Transferase</keyword>
<dbReference type="PANTHER" id="PTHR43591:SF24">
    <property type="entry name" value="2-METHOXY-6-POLYPRENYL-1,4-BENZOQUINOL METHYLASE, MITOCHONDRIAL"/>
    <property type="match status" value="1"/>
</dbReference>
<dbReference type="PANTHER" id="PTHR43591">
    <property type="entry name" value="METHYLTRANSFERASE"/>
    <property type="match status" value="1"/>
</dbReference>
<dbReference type="InterPro" id="IPR025714">
    <property type="entry name" value="Methyltranfer_dom"/>
</dbReference>
<dbReference type="Gene3D" id="3.40.50.150">
    <property type="entry name" value="Vaccinia Virus protein VP39"/>
    <property type="match status" value="1"/>
</dbReference>
<protein>
    <submittedName>
        <fullName evidence="2">Methyltransferase type 11</fullName>
    </submittedName>
</protein>
<keyword evidence="2" id="KW-0489">Methyltransferase</keyword>
<accession>A0A0A0C2H7</accession>
<proteinExistence type="predicted"/>
<evidence type="ECO:0000313" key="3">
    <source>
        <dbReference type="Proteomes" id="UP000054314"/>
    </source>
</evidence>
<dbReference type="InterPro" id="IPR029063">
    <property type="entry name" value="SAM-dependent_MTases_sf"/>
</dbReference>
<evidence type="ECO:0000259" key="1">
    <source>
        <dbReference type="Pfam" id="PF13847"/>
    </source>
</evidence>
<dbReference type="SUPFAM" id="SSF53335">
    <property type="entry name" value="S-adenosyl-L-methionine-dependent methyltransferases"/>
    <property type="match status" value="1"/>
</dbReference>
<dbReference type="Proteomes" id="UP000054314">
    <property type="component" value="Unassembled WGS sequence"/>
</dbReference>
<dbReference type="CDD" id="cd02440">
    <property type="entry name" value="AdoMet_MTases"/>
    <property type="match status" value="1"/>
</dbReference>
<organism evidence="2 3">
    <name type="scientific">Cellulomonas bogoriensis 69B4 = DSM 16987</name>
    <dbReference type="NCBI Taxonomy" id="1386082"/>
    <lineage>
        <taxon>Bacteria</taxon>
        <taxon>Bacillati</taxon>
        <taxon>Actinomycetota</taxon>
        <taxon>Actinomycetes</taxon>
        <taxon>Micrococcales</taxon>
        <taxon>Cellulomonadaceae</taxon>
        <taxon>Cellulomonas</taxon>
    </lineage>
</organism>
<evidence type="ECO:0000313" key="2">
    <source>
        <dbReference type="EMBL" id="KGM14386.1"/>
    </source>
</evidence>
<dbReference type="EMBL" id="AXCZ01000004">
    <property type="protein sequence ID" value="KGM14386.1"/>
    <property type="molecule type" value="Genomic_DNA"/>
</dbReference>
<sequence>MTTVYVHGHHESVLRAHRRRTAANSAGYLLPHLRPDHTLLDVGCGPGTVTVDLARHVRHVTGLDASAAVLDVARGAAADAEVTNVGFEQGDALALPFEDDSMDVVHAHQVLQHLTDPVAALREMGRVARPGGLVAVRDADYAAMTWYPPSPGMTEWLELYHEVTAANGVEADAGRRLLSWARQAGFDAERLEAGADTWCYTTPEDRAWWSGLWAERVTSSEFARQALTHALADDVALEVVADGWRTWGAAPDGWFAVLHGWLLVRV</sequence>
<dbReference type="GO" id="GO:0008168">
    <property type="term" value="F:methyltransferase activity"/>
    <property type="evidence" value="ECO:0007669"/>
    <property type="project" value="UniProtKB-KW"/>
</dbReference>